<sequence length="217" mass="24075">MKKENSHIAVITGDIVESGRLEPAAREKMPEKLKRIFSSLHRTGENQQEFSIFRGDSFQGIVQDPAQALRTALWIRTTLMKANAEMGSYDCRLAIGVGKVTFMAANALESDGEAFRYSGPALDAMDQDDRLKIVTPWEPVNKEMHVACKLMDIILKRWTPIQAGIIAETLEGKTQNTIAASLDITQPAVSASLKTSGWSAVEELIKRYQTLVKSHVQ</sequence>
<dbReference type="EMBL" id="SMAD01000005">
    <property type="protein sequence ID" value="TCS87386.1"/>
    <property type="molecule type" value="Genomic_DNA"/>
</dbReference>
<accession>A0A4V2UTR8</accession>
<protein>
    <submittedName>
        <fullName evidence="1">SatD family protein</fullName>
    </submittedName>
</protein>
<proteinExistence type="predicted"/>
<evidence type="ECO:0000313" key="1">
    <source>
        <dbReference type="EMBL" id="TCS87386.1"/>
    </source>
</evidence>
<evidence type="ECO:0000313" key="2">
    <source>
        <dbReference type="Proteomes" id="UP000295807"/>
    </source>
</evidence>
<keyword evidence="2" id="KW-1185">Reference proteome</keyword>
<dbReference type="RefSeq" id="WP_132129179.1">
    <property type="nucleotide sequence ID" value="NZ_CP042432.1"/>
</dbReference>
<name>A0A4V2UTR8_9SPHI</name>
<comment type="caution">
    <text evidence="1">The sequence shown here is derived from an EMBL/GenBank/DDBJ whole genome shotgun (WGS) entry which is preliminary data.</text>
</comment>
<dbReference type="InterPro" id="IPR032580">
    <property type="entry name" value="SatD"/>
</dbReference>
<gene>
    <name evidence="1" type="ORF">EDD80_105200</name>
</gene>
<dbReference type="Proteomes" id="UP000295807">
    <property type="component" value="Unassembled WGS sequence"/>
</dbReference>
<dbReference type="OrthoDB" id="7064118at2"/>
<organism evidence="1 2">
    <name type="scientific">Anseongella ginsenosidimutans</name>
    <dbReference type="NCBI Taxonomy" id="496056"/>
    <lineage>
        <taxon>Bacteria</taxon>
        <taxon>Pseudomonadati</taxon>
        <taxon>Bacteroidota</taxon>
        <taxon>Sphingobacteriia</taxon>
        <taxon>Sphingobacteriales</taxon>
        <taxon>Sphingobacteriaceae</taxon>
        <taxon>Anseongella</taxon>
    </lineage>
</organism>
<dbReference type="AlphaFoldDB" id="A0A4V2UTR8"/>
<reference evidence="1 2" key="1">
    <citation type="submission" date="2019-03" db="EMBL/GenBank/DDBJ databases">
        <title>Genomic Encyclopedia of Type Strains, Phase IV (KMG-IV): sequencing the most valuable type-strain genomes for metagenomic binning, comparative biology and taxonomic classification.</title>
        <authorList>
            <person name="Goeker M."/>
        </authorList>
    </citation>
    <scope>NUCLEOTIDE SEQUENCE [LARGE SCALE GENOMIC DNA]</scope>
    <source>
        <strain evidence="1 2">DSM 21100</strain>
    </source>
</reference>
<dbReference type="Pfam" id="PF16264">
    <property type="entry name" value="SatD"/>
    <property type="match status" value="1"/>
</dbReference>